<protein>
    <recommendedName>
        <fullName evidence="2">Anti-sigma-W factor RsiW</fullName>
    </recommendedName>
</protein>
<feature type="compositionally biased region" description="Basic and acidic residues" evidence="3">
    <location>
        <begin position="270"/>
        <end position="281"/>
    </location>
</feature>
<keyword evidence="6" id="KW-1185">Reference proteome</keyword>
<feature type="region of interest" description="Disordered" evidence="3">
    <location>
        <begin position="81"/>
        <end position="111"/>
    </location>
</feature>
<reference evidence="5 6" key="1">
    <citation type="submission" date="2018-12" db="EMBL/GenBank/DDBJ databases">
        <authorList>
            <person name="Sun L."/>
            <person name="Chen Z."/>
        </authorList>
    </citation>
    <scope>NUCLEOTIDE SEQUENCE [LARGE SCALE GENOMIC DNA]</scope>
    <source>
        <strain evidence="5 6">3-5-3</strain>
    </source>
</reference>
<feature type="compositionally biased region" description="Polar residues" evidence="3">
    <location>
        <begin position="216"/>
        <end position="235"/>
    </location>
</feature>
<dbReference type="InterPro" id="IPR041916">
    <property type="entry name" value="Anti_sigma_zinc_sf"/>
</dbReference>
<evidence type="ECO:0000259" key="4">
    <source>
        <dbReference type="Pfam" id="PF13490"/>
    </source>
</evidence>
<sequence length="402" mass="43518">MKCPEAVEWMHRYLDGDLSVEESDRLIVHLRSCDNCAEAFGLLKHLSDNLYQLPDVTPKYSIVDSILPKLQEIDRARAEEGSTLELTQSEVPLMRTVQSRTTQPKRSSVWRSRSSRSWVGGVAAAAVILGLFIYQHEPTSVPNAEIASTATSSSHQEKSITDENSPGTAASDTVTPSGGQDQTAKSTDEVAPSADSEQADAKTELKTEASTKDNEMANNSAAAPKEQGSSVQSSVPEKKTQQSPKKESASIRDKKTTAAGADSSSVHESASSDKVDAKKPADTQGSQENQVAEAPDKKVTATGPVTKPDNSFMGITSFPPIKVSPDGKYTAEVEQNHLKVYVNDGQSRTLLSDINLNGDWVKGEWSEDSKIFNYQTSKDEITKDYSINVDNTDKGNSTNLSQ</sequence>
<dbReference type="RefSeq" id="WP_127198150.1">
    <property type="nucleotide sequence ID" value="NZ_RZNX01000001.1"/>
</dbReference>
<gene>
    <name evidence="5" type="ORF">EJP77_05680</name>
</gene>
<feature type="region of interest" description="Disordered" evidence="3">
    <location>
        <begin position="147"/>
        <end position="320"/>
    </location>
</feature>
<evidence type="ECO:0000256" key="2">
    <source>
        <dbReference type="ARBA" id="ARBA00024438"/>
    </source>
</evidence>
<name>A0A433XQS5_9BACL</name>
<evidence type="ECO:0000313" key="5">
    <source>
        <dbReference type="EMBL" id="RUT36461.1"/>
    </source>
</evidence>
<feature type="domain" description="Putative zinc-finger" evidence="4">
    <location>
        <begin position="3"/>
        <end position="37"/>
    </location>
</feature>
<dbReference type="Pfam" id="PF13490">
    <property type="entry name" value="zf-HC2"/>
    <property type="match status" value="1"/>
</dbReference>
<feature type="compositionally biased region" description="Basic and acidic residues" evidence="3">
    <location>
        <begin position="236"/>
        <end position="256"/>
    </location>
</feature>
<evidence type="ECO:0000313" key="6">
    <source>
        <dbReference type="Proteomes" id="UP000272464"/>
    </source>
</evidence>
<feature type="compositionally biased region" description="Basic and acidic residues" evidence="3">
    <location>
        <begin position="199"/>
        <end position="215"/>
    </location>
</feature>
<feature type="compositionally biased region" description="Polar residues" evidence="3">
    <location>
        <begin position="84"/>
        <end position="105"/>
    </location>
</feature>
<dbReference type="EMBL" id="RZNX01000001">
    <property type="protein sequence ID" value="RUT36461.1"/>
    <property type="molecule type" value="Genomic_DNA"/>
</dbReference>
<dbReference type="AlphaFoldDB" id="A0A433XQS5"/>
<dbReference type="OrthoDB" id="2381690at2"/>
<dbReference type="Proteomes" id="UP000272464">
    <property type="component" value="Unassembled WGS sequence"/>
</dbReference>
<dbReference type="Gene3D" id="1.10.10.1320">
    <property type="entry name" value="Anti-sigma factor, zinc-finger domain"/>
    <property type="match status" value="1"/>
</dbReference>
<organism evidence="5 6">
    <name type="scientific">Paenibacillus zeisoli</name>
    <dbReference type="NCBI Taxonomy" id="2496267"/>
    <lineage>
        <taxon>Bacteria</taxon>
        <taxon>Bacillati</taxon>
        <taxon>Bacillota</taxon>
        <taxon>Bacilli</taxon>
        <taxon>Bacillales</taxon>
        <taxon>Paenibacillaceae</taxon>
        <taxon>Paenibacillus</taxon>
    </lineage>
</organism>
<accession>A0A433XQS5</accession>
<evidence type="ECO:0000256" key="3">
    <source>
        <dbReference type="SAM" id="MobiDB-lite"/>
    </source>
</evidence>
<evidence type="ECO:0000256" key="1">
    <source>
        <dbReference type="ARBA" id="ARBA00024353"/>
    </source>
</evidence>
<comment type="similarity">
    <text evidence="1">Belongs to the zinc-associated anti-sigma factor (ZAS) superfamily. Anti-sigma-W factor family.</text>
</comment>
<feature type="compositionally biased region" description="Polar residues" evidence="3">
    <location>
        <begin position="162"/>
        <end position="185"/>
    </location>
</feature>
<dbReference type="InterPro" id="IPR027383">
    <property type="entry name" value="Znf_put"/>
</dbReference>
<proteinExistence type="inferred from homology"/>
<comment type="caution">
    <text evidence="5">The sequence shown here is derived from an EMBL/GenBank/DDBJ whole genome shotgun (WGS) entry which is preliminary data.</text>
</comment>